<protein>
    <submittedName>
        <fullName evidence="1">Uncharacterized protein</fullName>
    </submittedName>
</protein>
<organism evidence="1 2">
    <name type="scientific">Methanofervidicoccus abyssi</name>
    <dbReference type="NCBI Taxonomy" id="2082189"/>
    <lineage>
        <taxon>Archaea</taxon>
        <taxon>Methanobacteriati</taxon>
        <taxon>Methanobacteriota</taxon>
        <taxon>Methanomada group</taxon>
        <taxon>Methanococci</taxon>
        <taxon>Methanococcales</taxon>
        <taxon>Methanofervidicoccus</taxon>
    </lineage>
</organism>
<dbReference type="Proteomes" id="UP000290527">
    <property type="component" value="Unassembled WGS sequence"/>
</dbReference>
<evidence type="ECO:0000313" key="2">
    <source>
        <dbReference type="Proteomes" id="UP000290527"/>
    </source>
</evidence>
<dbReference type="OrthoDB" id="59569at2157"/>
<name>A0A401HPA7_9EURY</name>
<accession>A0A401HPA7</accession>
<keyword evidence="2" id="KW-1185">Reference proteome</keyword>
<dbReference type="EMBL" id="BFAX01000002">
    <property type="protein sequence ID" value="GBF36107.1"/>
    <property type="molecule type" value="Genomic_DNA"/>
</dbReference>
<comment type="caution">
    <text evidence="1">The sequence shown here is derived from an EMBL/GenBank/DDBJ whole genome shotgun (WGS) entry which is preliminary data.</text>
</comment>
<reference evidence="1 2" key="1">
    <citation type="journal article" date="2019" name="Int. J. Syst. Evol. Microbiol.">
        <title>Methanofervidicoccus abyssi gen. nov., sp. nov., a hydrogenotrophic methanogen, isolated from a hydrothermal vent chimney in the Mid-Cayman Spreading Center, the Caribbean Sea.</title>
        <authorList>
            <person name="Sakai S."/>
            <person name="Takaki Y."/>
            <person name="Miyazaki M."/>
            <person name="Ogawara M."/>
            <person name="Yanagawa K."/>
            <person name="Miyazaki J."/>
            <person name="Takai K."/>
        </authorList>
    </citation>
    <scope>NUCLEOTIDE SEQUENCE [LARGE SCALE GENOMIC DNA]</scope>
    <source>
        <strain evidence="1 2">HHB</strain>
    </source>
</reference>
<sequence>MHYSILELKLEKSSIVIDRGSLKTRRKFVFLLEEGDVLLREKDRLQVHEEVEVLVDYTYTEGSKRPKEIIDIYKIVEIVKR</sequence>
<dbReference type="RefSeq" id="WP_131006896.1">
    <property type="nucleotide sequence ID" value="NZ_BFAX01000002.1"/>
</dbReference>
<proteinExistence type="predicted"/>
<dbReference type="AlphaFoldDB" id="A0A401HPA7"/>
<evidence type="ECO:0000313" key="1">
    <source>
        <dbReference type="EMBL" id="GBF36107.1"/>
    </source>
</evidence>
<gene>
    <name evidence="1" type="ORF">MHHB_P0332</name>
</gene>